<feature type="compositionally biased region" description="Polar residues" evidence="1">
    <location>
        <begin position="395"/>
        <end position="406"/>
    </location>
</feature>
<sequence length="471" mass="52986">MEEEEKKKKQQRWSVAYTKHIKQKRKVYHDGFLDLHIPTNKVCPPPCFYPFLPLFLLLFWWLPPQLMLYDESDKLLECRMLRKDEVVSSAQTLTFASYFVDVGILHSPPHLNSSGTKRKSSESTPVNRSLSPSQKIIREFKKTEIRKYAAQQTGTTTTTKASVTEWQVLYTTQVTQKAKKYHDGFLKLINSGTLQRQIMLYDESKKQINNRFLKKDEVIQSGESIVFDAHLVNIGEAEGNHPDLTNSDARVSNCNVAGKTEMIHRVQHCLKTNKSFLKGKSQKIASSKVNADPTLSIPSIAETKSSQNKSANKPFRDATQILSILRKPMIQESIATQSINKNIMNPVPLVREPHDSDSTKNILECSQLTRMSVVHHGSGGKLDNIKSRLDSVAESSCGGNKSSKNTKVGKLQQAHSEDLESYTTCRNEASVPGSSSRGVHTYERVDVMKDCSEVENSMEAGSCPNFELGFD</sequence>
<dbReference type="Proteomes" id="UP001472677">
    <property type="component" value="Unassembled WGS sequence"/>
</dbReference>
<organism evidence="3 4">
    <name type="scientific">Hibiscus sabdariffa</name>
    <name type="common">roselle</name>
    <dbReference type="NCBI Taxonomy" id="183260"/>
    <lineage>
        <taxon>Eukaryota</taxon>
        <taxon>Viridiplantae</taxon>
        <taxon>Streptophyta</taxon>
        <taxon>Embryophyta</taxon>
        <taxon>Tracheophyta</taxon>
        <taxon>Spermatophyta</taxon>
        <taxon>Magnoliopsida</taxon>
        <taxon>eudicotyledons</taxon>
        <taxon>Gunneridae</taxon>
        <taxon>Pentapetalae</taxon>
        <taxon>rosids</taxon>
        <taxon>malvids</taxon>
        <taxon>Malvales</taxon>
        <taxon>Malvaceae</taxon>
        <taxon>Malvoideae</taxon>
        <taxon>Hibiscus</taxon>
    </lineage>
</organism>
<feature type="domain" description="5'-3' DNA helicase ZGRF1-like N-terminal" evidence="2">
    <location>
        <begin position="163"/>
        <end position="240"/>
    </location>
</feature>
<evidence type="ECO:0000313" key="3">
    <source>
        <dbReference type="EMBL" id="KAK8572638.1"/>
    </source>
</evidence>
<evidence type="ECO:0000313" key="4">
    <source>
        <dbReference type="Proteomes" id="UP001472677"/>
    </source>
</evidence>
<name>A0ABR2F6I9_9ROSI</name>
<feature type="region of interest" description="Disordered" evidence="1">
    <location>
        <begin position="110"/>
        <end position="131"/>
    </location>
</feature>
<proteinExistence type="predicted"/>
<dbReference type="InterPro" id="IPR018838">
    <property type="entry name" value="ZGRF1-like_N"/>
</dbReference>
<reference evidence="3 4" key="1">
    <citation type="journal article" date="2024" name="G3 (Bethesda)">
        <title>Genome assembly of Hibiscus sabdariffa L. provides insights into metabolisms of medicinal natural products.</title>
        <authorList>
            <person name="Kim T."/>
        </authorList>
    </citation>
    <scope>NUCLEOTIDE SEQUENCE [LARGE SCALE GENOMIC DNA]</scope>
    <source>
        <strain evidence="3">TK-2024</strain>
        <tissue evidence="3">Old leaves</tissue>
    </source>
</reference>
<gene>
    <name evidence="3" type="ORF">V6N12_028687</name>
</gene>
<dbReference type="InterPro" id="IPR052800">
    <property type="entry name" value="DNA_Repair_Helicase_ZGRF1"/>
</dbReference>
<evidence type="ECO:0000259" key="2">
    <source>
        <dbReference type="Pfam" id="PF10382"/>
    </source>
</evidence>
<dbReference type="Pfam" id="PF10382">
    <property type="entry name" value="ZGRF1-like_N"/>
    <property type="match status" value="2"/>
</dbReference>
<dbReference type="EMBL" id="JBBPBM010000008">
    <property type="protein sequence ID" value="KAK8572638.1"/>
    <property type="molecule type" value="Genomic_DNA"/>
</dbReference>
<evidence type="ECO:0000256" key="1">
    <source>
        <dbReference type="SAM" id="MobiDB-lite"/>
    </source>
</evidence>
<protein>
    <recommendedName>
        <fullName evidence="2">5'-3' DNA helicase ZGRF1-like N-terminal domain-containing protein</fullName>
    </recommendedName>
</protein>
<feature type="region of interest" description="Disordered" evidence="1">
    <location>
        <begin position="395"/>
        <end position="438"/>
    </location>
</feature>
<comment type="caution">
    <text evidence="3">The sequence shown here is derived from an EMBL/GenBank/DDBJ whole genome shotgun (WGS) entry which is preliminary data.</text>
</comment>
<dbReference type="PANTHER" id="PTHR28535">
    <property type="entry name" value="ZINC FINGER GRF-TYPE CONTAINING 1"/>
    <property type="match status" value="1"/>
</dbReference>
<keyword evidence="4" id="KW-1185">Reference proteome</keyword>
<accession>A0ABR2F6I9</accession>
<feature type="compositionally biased region" description="Polar residues" evidence="1">
    <location>
        <begin position="421"/>
        <end position="438"/>
    </location>
</feature>
<feature type="compositionally biased region" description="Polar residues" evidence="1">
    <location>
        <begin position="122"/>
        <end position="131"/>
    </location>
</feature>
<feature type="domain" description="5'-3' DNA helicase ZGRF1-like N-terminal" evidence="2">
    <location>
        <begin position="11"/>
        <end position="42"/>
    </location>
</feature>
<dbReference type="PANTHER" id="PTHR28535:SF1">
    <property type="entry name" value="PROTEIN ZGRF1"/>
    <property type="match status" value="1"/>
</dbReference>